<evidence type="ECO:0000313" key="1">
    <source>
        <dbReference type="EMBL" id="CAE8591901.1"/>
    </source>
</evidence>
<dbReference type="Proteomes" id="UP000654075">
    <property type="component" value="Unassembled WGS sequence"/>
</dbReference>
<name>A0A813DV91_POLGL</name>
<dbReference type="EMBL" id="CAJNNV010005290">
    <property type="protein sequence ID" value="CAE8591901.1"/>
    <property type="molecule type" value="Genomic_DNA"/>
</dbReference>
<gene>
    <name evidence="1" type="ORF">PGLA1383_LOCUS10561</name>
</gene>
<reference evidence="1" key="1">
    <citation type="submission" date="2021-02" db="EMBL/GenBank/DDBJ databases">
        <authorList>
            <person name="Dougan E. K."/>
            <person name="Rhodes N."/>
            <person name="Thang M."/>
            <person name="Chan C."/>
        </authorList>
    </citation>
    <scope>NUCLEOTIDE SEQUENCE</scope>
</reference>
<protein>
    <submittedName>
        <fullName evidence="1">Uncharacterized protein</fullName>
    </submittedName>
</protein>
<dbReference type="OrthoDB" id="10390778at2759"/>
<evidence type="ECO:0000313" key="2">
    <source>
        <dbReference type="Proteomes" id="UP000654075"/>
    </source>
</evidence>
<keyword evidence="2" id="KW-1185">Reference proteome</keyword>
<feature type="non-terminal residue" evidence="1">
    <location>
        <position position="325"/>
    </location>
</feature>
<organism evidence="1 2">
    <name type="scientific">Polarella glacialis</name>
    <name type="common">Dinoflagellate</name>
    <dbReference type="NCBI Taxonomy" id="89957"/>
    <lineage>
        <taxon>Eukaryota</taxon>
        <taxon>Sar</taxon>
        <taxon>Alveolata</taxon>
        <taxon>Dinophyceae</taxon>
        <taxon>Suessiales</taxon>
        <taxon>Suessiaceae</taxon>
        <taxon>Polarella</taxon>
    </lineage>
</organism>
<sequence>MATLNASAAVQISPLASHPSSSSSSLPVIGSAVQDAEAECRLQLGLGKLEEALKVAAQCAALEVDGLGDWNDKTWEESVKLKPLLALALQSDFAPPPQFQPTMETCMACLLHAPPGHLLQPERMVRLLESADWSGLQRYLVWLEEALKDVSLPASGSQPGGGGAEFCRTVLVPQRVRSALASWLAEQALLLQSALALAEALVTHGPTHHKSYRSWRTALEERKEIQSQQSQDCQRVASEFEGAVAFFVDQVQDSSSAEWPQIARVTQVSLERIQQIAADLLQSQQECWSQALEDYEALGSKVSACRAAVSEARRQVRRHEQAFRQ</sequence>
<accession>A0A813DV91</accession>
<comment type="caution">
    <text evidence="1">The sequence shown here is derived from an EMBL/GenBank/DDBJ whole genome shotgun (WGS) entry which is preliminary data.</text>
</comment>
<proteinExistence type="predicted"/>
<dbReference type="AlphaFoldDB" id="A0A813DV91"/>